<dbReference type="PROSITE" id="PS50977">
    <property type="entry name" value="HTH_TETR_2"/>
    <property type="match status" value="1"/>
</dbReference>
<dbReference type="SUPFAM" id="SSF48498">
    <property type="entry name" value="Tetracyclin repressor-like, C-terminal domain"/>
    <property type="match status" value="1"/>
</dbReference>
<evidence type="ECO:0000256" key="4">
    <source>
        <dbReference type="ARBA" id="ARBA00023163"/>
    </source>
</evidence>
<sequence>MNDSEQEIIEATYRTLCEYGYANLTMRRIADESELSKATIHYHYDSKDRLFKTFLERLYERYVDRLDEVSGETARDRLEALLTMELADREADPCINFQTAMLEVRAQAPYNEDIQEMLSAFDEALISSLREMIADGIDAGEFDNSVDPDLAADLLTTTIKGAHTRHIAVQHPLDHSYRAASTYVDTYLLGENPSKVTV</sequence>
<proteinExistence type="predicted"/>
<feature type="DNA-binding region" description="H-T-H motif" evidence="5">
    <location>
        <begin position="25"/>
        <end position="44"/>
    </location>
</feature>
<dbReference type="InterPro" id="IPR001647">
    <property type="entry name" value="HTH_TetR"/>
</dbReference>
<keyword evidence="8" id="KW-1185">Reference proteome</keyword>
<dbReference type="InterPro" id="IPR039538">
    <property type="entry name" value="BetI_C"/>
</dbReference>
<evidence type="ECO:0000259" key="6">
    <source>
        <dbReference type="PROSITE" id="PS50977"/>
    </source>
</evidence>
<accession>A0ABD5QLF8</accession>
<dbReference type="AlphaFoldDB" id="A0ABD5QLF8"/>
<evidence type="ECO:0000256" key="3">
    <source>
        <dbReference type="ARBA" id="ARBA00023125"/>
    </source>
</evidence>
<comment type="caution">
    <text evidence="7">The sequence shown here is derived from an EMBL/GenBank/DDBJ whole genome shotgun (WGS) entry which is preliminary data.</text>
</comment>
<dbReference type="PRINTS" id="PR00455">
    <property type="entry name" value="HTHTETR"/>
</dbReference>
<dbReference type="Gene3D" id="1.10.357.10">
    <property type="entry name" value="Tetracycline Repressor, domain 2"/>
    <property type="match status" value="1"/>
</dbReference>
<gene>
    <name evidence="7" type="ORF">ACFPFO_22385</name>
</gene>
<dbReference type="PANTHER" id="PTHR30055:SF234">
    <property type="entry name" value="HTH-TYPE TRANSCRIPTIONAL REGULATOR BETI"/>
    <property type="match status" value="1"/>
</dbReference>
<reference evidence="7 8" key="1">
    <citation type="journal article" date="2019" name="Int. J. Syst. Evol. Microbiol.">
        <title>The Global Catalogue of Microorganisms (GCM) 10K type strain sequencing project: providing services to taxonomists for standard genome sequencing and annotation.</title>
        <authorList>
            <consortium name="The Broad Institute Genomics Platform"/>
            <consortium name="The Broad Institute Genome Sequencing Center for Infectious Disease"/>
            <person name="Wu L."/>
            <person name="Ma J."/>
        </authorList>
    </citation>
    <scope>NUCLEOTIDE SEQUENCE [LARGE SCALE GENOMIC DNA]</scope>
    <source>
        <strain evidence="7 8">CGMCC 1.15824</strain>
    </source>
</reference>
<dbReference type="Pfam" id="PF13977">
    <property type="entry name" value="TetR_C_6"/>
    <property type="match status" value="1"/>
</dbReference>
<keyword evidence="4" id="KW-0804">Transcription</keyword>
<dbReference type="SUPFAM" id="SSF46689">
    <property type="entry name" value="Homeodomain-like"/>
    <property type="match status" value="1"/>
</dbReference>
<dbReference type="EMBL" id="JBHSJG010000073">
    <property type="protein sequence ID" value="MFC4990446.1"/>
    <property type="molecule type" value="Genomic_DNA"/>
</dbReference>
<keyword evidence="2" id="KW-0805">Transcription regulation</keyword>
<keyword evidence="3 5" id="KW-0238">DNA-binding</keyword>
<dbReference type="Proteomes" id="UP001595925">
    <property type="component" value="Unassembled WGS sequence"/>
</dbReference>
<evidence type="ECO:0000256" key="5">
    <source>
        <dbReference type="PROSITE-ProRule" id="PRU00335"/>
    </source>
</evidence>
<organism evidence="7 8">
    <name type="scientific">Saliphagus infecundisoli</name>
    <dbReference type="NCBI Taxonomy" id="1849069"/>
    <lineage>
        <taxon>Archaea</taxon>
        <taxon>Methanobacteriati</taxon>
        <taxon>Methanobacteriota</taxon>
        <taxon>Stenosarchaea group</taxon>
        <taxon>Halobacteria</taxon>
        <taxon>Halobacteriales</taxon>
        <taxon>Natrialbaceae</taxon>
        <taxon>Saliphagus</taxon>
    </lineage>
</organism>
<evidence type="ECO:0000256" key="1">
    <source>
        <dbReference type="ARBA" id="ARBA00022491"/>
    </source>
</evidence>
<protein>
    <submittedName>
        <fullName evidence="7">TetR/AcrR family transcriptional regulator</fullName>
    </submittedName>
</protein>
<keyword evidence="1" id="KW-0678">Repressor</keyword>
<dbReference type="PANTHER" id="PTHR30055">
    <property type="entry name" value="HTH-TYPE TRANSCRIPTIONAL REGULATOR RUTR"/>
    <property type="match status" value="1"/>
</dbReference>
<name>A0ABD5QLF8_9EURY</name>
<dbReference type="RefSeq" id="WP_224829779.1">
    <property type="nucleotide sequence ID" value="NZ_JAIVEF010000026.1"/>
</dbReference>
<dbReference type="InterPro" id="IPR036271">
    <property type="entry name" value="Tet_transcr_reg_TetR-rel_C_sf"/>
</dbReference>
<evidence type="ECO:0000313" key="7">
    <source>
        <dbReference type="EMBL" id="MFC4990446.1"/>
    </source>
</evidence>
<evidence type="ECO:0000256" key="2">
    <source>
        <dbReference type="ARBA" id="ARBA00023015"/>
    </source>
</evidence>
<evidence type="ECO:0000313" key="8">
    <source>
        <dbReference type="Proteomes" id="UP001595925"/>
    </source>
</evidence>
<dbReference type="GO" id="GO:0003677">
    <property type="term" value="F:DNA binding"/>
    <property type="evidence" value="ECO:0007669"/>
    <property type="project" value="UniProtKB-UniRule"/>
</dbReference>
<dbReference type="Pfam" id="PF00440">
    <property type="entry name" value="TetR_N"/>
    <property type="match status" value="1"/>
</dbReference>
<dbReference type="InterPro" id="IPR009057">
    <property type="entry name" value="Homeodomain-like_sf"/>
</dbReference>
<dbReference type="InterPro" id="IPR050109">
    <property type="entry name" value="HTH-type_TetR-like_transc_reg"/>
</dbReference>
<feature type="domain" description="HTH tetR-type" evidence="6">
    <location>
        <begin position="2"/>
        <end position="62"/>
    </location>
</feature>